<organism evidence="3 4">
    <name type="scientific">Cirrhinus molitorella</name>
    <name type="common">mud carp</name>
    <dbReference type="NCBI Taxonomy" id="172907"/>
    <lineage>
        <taxon>Eukaryota</taxon>
        <taxon>Metazoa</taxon>
        <taxon>Chordata</taxon>
        <taxon>Craniata</taxon>
        <taxon>Vertebrata</taxon>
        <taxon>Euteleostomi</taxon>
        <taxon>Actinopterygii</taxon>
        <taxon>Neopterygii</taxon>
        <taxon>Teleostei</taxon>
        <taxon>Ostariophysi</taxon>
        <taxon>Cypriniformes</taxon>
        <taxon>Cyprinidae</taxon>
        <taxon>Labeoninae</taxon>
        <taxon>Labeonini</taxon>
        <taxon>Cirrhinus</taxon>
    </lineage>
</organism>
<keyword evidence="1" id="KW-0812">Transmembrane</keyword>
<proteinExistence type="predicted"/>
<feature type="signal peptide" evidence="2">
    <location>
        <begin position="1"/>
        <end position="19"/>
    </location>
</feature>
<accession>A0AA88TVK4</accession>
<evidence type="ECO:0000256" key="2">
    <source>
        <dbReference type="SAM" id="SignalP"/>
    </source>
</evidence>
<dbReference type="EMBL" id="JAUYZG010000005">
    <property type="protein sequence ID" value="KAK2906655.1"/>
    <property type="molecule type" value="Genomic_DNA"/>
</dbReference>
<keyword evidence="4" id="KW-1185">Reference proteome</keyword>
<dbReference type="AlphaFoldDB" id="A0AA88TVK4"/>
<dbReference type="Proteomes" id="UP001187343">
    <property type="component" value="Unassembled WGS sequence"/>
</dbReference>
<comment type="caution">
    <text evidence="3">The sequence shown here is derived from an EMBL/GenBank/DDBJ whole genome shotgun (WGS) entry which is preliminary data.</text>
</comment>
<evidence type="ECO:0000313" key="3">
    <source>
        <dbReference type="EMBL" id="KAK2906655.1"/>
    </source>
</evidence>
<feature type="chain" id="PRO_5041647674" evidence="2">
    <location>
        <begin position="20"/>
        <end position="170"/>
    </location>
</feature>
<sequence>MKAVAVMLFICSCIKLTLGVLQCTGKRQNDGQILFEILHDKGFSDCEIQLLVNSTVVGLVAEGKPRFTFPITNMTASTATLQACPKNLKCHLSCPTGEINEIQQCSCDIIVTTSLPKVGFSERSIDVWIGVSVVILLVFAIIAFVLYKRKPRPNNDLVPTEETEELGKAS</sequence>
<name>A0AA88TVK4_9TELE</name>
<keyword evidence="2" id="KW-0732">Signal</keyword>
<feature type="transmembrane region" description="Helical" evidence="1">
    <location>
        <begin position="127"/>
        <end position="147"/>
    </location>
</feature>
<evidence type="ECO:0000256" key="1">
    <source>
        <dbReference type="SAM" id="Phobius"/>
    </source>
</evidence>
<gene>
    <name evidence="3" type="ORF">Q8A67_005640</name>
</gene>
<reference evidence="3" key="1">
    <citation type="submission" date="2023-08" db="EMBL/GenBank/DDBJ databases">
        <title>Chromosome-level Genome Assembly of mud carp (Cirrhinus molitorella).</title>
        <authorList>
            <person name="Liu H."/>
        </authorList>
    </citation>
    <scope>NUCLEOTIDE SEQUENCE</scope>
    <source>
        <strain evidence="3">Prfri</strain>
        <tissue evidence="3">Muscle</tissue>
    </source>
</reference>
<keyword evidence="1" id="KW-1133">Transmembrane helix</keyword>
<keyword evidence="1" id="KW-0472">Membrane</keyword>
<evidence type="ECO:0000313" key="4">
    <source>
        <dbReference type="Proteomes" id="UP001187343"/>
    </source>
</evidence>
<protein>
    <submittedName>
        <fullName evidence="3">Uncharacterized protein</fullName>
    </submittedName>
</protein>